<feature type="chain" id="PRO_5038196806" description="Endolytic peptidoglycan transglycosylase RlpA" evidence="3">
    <location>
        <begin position="42"/>
        <end position="189"/>
    </location>
</feature>
<comment type="function">
    <text evidence="3">Lytic transglycosylase with a strong preference for naked glycan strands that lack stem peptides.</text>
</comment>
<dbReference type="EMBL" id="BMIO01000001">
    <property type="protein sequence ID" value="GGD31884.1"/>
    <property type="molecule type" value="Genomic_DNA"/>
</dbReference>
<keyword evidence="7" id="KW-1185">Reference proteome</keyword>
<gene>
    <name evidence="3" type="primary">rlpA</name>
    <name evidence="6" type="ORF">GCM10010989_02430</name>
</gene>
<evidence type="ECO:0000256" key="1">
    <source>
        <dbReference type="ARBA" id="ARBA00023239"/>
    </source>
</evidence>
<keyword evidence="3" id="KW-0732">Signal</keyword>
<reference evidence="6 7" key="1">
    <citation type="journal article" date="2014" name="Int. J. Syst. Evol. Microbiol.">
        <title>Complete genome sequence of Corynebacterium casei LMG S-19264T (=DSM 44701T), isolated from a smear-ripened cheese.</title>
        <authorList>
            <consortium name="US DOE Joint Genome Institute (JGI-PGF)"/>
            <person name="Walter F."/>
            <person name="Albersmeier A."/>
            <person name="Kalinowski J."/>
            <person name="Ruckert C."/>
        </authorList>
    </citation>
    <scope>NUCLEOTIDE SEQUENCE [LARGE SCALE GENOMIC DNA]</scope>
    <source>
        <strain evidence="6 7">CGMCC 1.15358</strain>
    </source>
</reference>
<feature type="domain" description="RlpA-like protein double-psi beta-barrel" evidence="5">
    <location>
        <begin position="97"/>
        <end position="182"/>
    </location>
</feature>
<dbReference type="Gene3D" id="2.40.40.10">
    <property type="entry name" value="RlpA-like domain"/>
    <property type="match status" value="1"/>
</dbReference>
<sequence precursor="true">MDGTTLHRFIRHHRVTDRRRRVSRLAVGFALATLVPGAALAVSDDIQVTAPGFDIDTATPDEALPELPGMGTDDPGFAEPAPVISELSDVAEELGVGLASWYGPRFAGRPTANGERFDPTEYTAAHRTLPFGSKVRVTSQRTGKSIIVRINDRGPFHGKRVIDLSEAAADAIGMKSRGQDRVALSLLQN</sequence>
<dbReference type="EC" id="4.2.2.-" evidence="3"/>
<dbReference type="GO" id="GO:0008932">
    <property type="term" value="F:lytic endotransglycosylase activity"/>
    <property type="evidence" value="ECO:0007669"/>
    <property type="project" value="UniProtKB-UniRule"/>
</dbReference>
<keyword evidence="1 3" id="KW-0456">Lyase</keyword>
<dbReference type="PANTHER" id="PTHR34183:SF8">
    <property type="entry name" value="ENDOLYTIC PEPTIDOGLYCAN TRANSGLYCOSYLASE RLPA-RELATED"/>
    <property type="match status" value="1"/>
</dbReference>
<dbReference type="Proteomes" id="UP000598997">
    <property type="component" value="Unassembled WGS sequence"/>
</dbReference>
<evidence type="ECO:0000313" key="7">
    <source>
        <dbReference type="Proteomes" id="UP000598997"/>
    </source>
</evidence>
<evidence type="ECO:0000256" key="3">
    <source>
        <dbReference type="HAMAP-Rule" id="MF_02071"/>
    </source>
</evidence>
<dbReference type="CDD" id="cd22268">
    <property type="entry name" value="DPBB_RlpA-like"/>
    <property type="match status" value="1"/>
</dbReference>
<dbReference type="InterPro" id="IPR034718">
    <property type="entry name" value="RlpA"/>
</dbReference>
<dbReference type="NCBIfam" id="TIGR00413">
    <property type="entry name" value="rlpA"/>
    <property type="match status" value="1"/>
</dbReference>
<dbReference type="HAMAP" id="MF_02071">
    <property type="entry name" value="RlpA"/>
    <property type="match status" value="1"/>
</dbReference>
<keyword evidence="2 3" id="KW-0961">Cell wall biogenesis/degradation</keyword>
<dbReference type="GO" id="GO:0000270">
    <property type="term" value="P:peptidoglycan metabolic process"/>
    <property type="evidence" value="ECO:0007669"/>
    <property type="project" value="UniProtKB-UniRule"/>
</dbReference>
<name>A0A916Y6Z9_9SPHN</name>
<comment type="caution">
    <text evidence="6">The sequence shown here is derived from an EMBL/GenBank/DDBJ whole genome shotgun (WGS) entry which is preliminary data.</text>
</comment>
<organism evidence="6 7">
    <name type="scientific">Croceicoccus pelagius</name>
    <dbReference type="NCBI Taxonomy" id="1703341"/>
    <lineage>
        <taxon>Bacteria</taxon>
        <taxon>Pseudomonadati</taxon>
        <taxon>Pseudomonadota</taxon>
        <taxon>Alphaproteobacteria</taxon>
        <taxon>Sphingomonadales</taxon>
        <taxon>Erythrobacteraceae</taxon>
        <taxon>Croceicoccus</taxon>
    </lineage>
</organism>
<evidence type="ECO:0000313" key="6">
    <source>
        <dbReference type="EMBL" id="GGD31884.1"/>
    </source>
</evidence>
<dbReference type="InterPro" id="IPR036908">
    <property type="entry name" value="RlpA-like_sf"/>
</dbReference>
<dbReference type="SUPFAM" id="SSF50685">
    <property type="entry name" value="Barwin-like endoglucanases"/>
    <property type="match status" value="1"/>
</dbReference>
<dbReference type="InterPro" id="IPR009009">
    <property type="entry name" value="RlpA-like_DPBB"/>
</dbReference>
<dbReference type="AlphaFoldDB" id="A0A916Y6Z9"/>
<evidence type="ECO:0000256" key="2">
    <source>
        <dbReference type="ARBA" id="ARBA00023316"/>
    </source>
</evidence>
<comment type="similarity">
    <text evidence="3 4">Belongs to the RlpA family.</text>
</comment>
<dbReference type="Pfam" id="PF03330">
    <property type="entry name" value="DPBB_1"/>
    <property type="match status" value="1"/>
</dbReference>
<feature type="signal peptide" evidence="3">
    <location>
        <begin position="1"/>
        <end position="41"/>
    </location>
</feature>
<proteinExistence type="inferred from homology"/>
<dbReference type="RefSeq" id="WP_082924456.1">
    <property type="nucleotide sequence ID" value="NZ_BMIO01000001.1"/>
</dbReference>
<dbReference type="GO" id="GO:0071555">
    <property type="term" value="P:cell wall organization"/>
    <property type="evidence" value="ECO:0007669"/>
    <property type="project" value="UniProtKB-KW"/>
</dbReference>
<accession>A0A916Y6Z9</accession>
<dbReference type="InterPro" id="IPR012997">
    <property type="entry name" value="RplA"/>
</dbReference>
<dbReference type="PANTHER" id="PTHR34183">
    <property type="entry name" value="ENDOLYTIC PEPTIDOGLYCAN TRANSGLYCOSYLASE RLPA"/>
    <property type="match status" value="1"/>
</dbReference>
<dbReference type="OrthoDB" id="9779128at2"/>
<evidence type="ECO:0000256" key="4">
    <source>
        <dbReference type="RuleBase" id="RU003495"/>
    </source>
</evidence>
<protein>
    <recommendedName>
        <fullName evidence="3">Endolytic peptidoglycan transglycosylase RlpA</fullName>
        <ecNumber evidence="3">4.2.2.-</ecNumber>
    </recommendedName>
</protein>
<evidence type="ECO:0000259" key="5">
    <source>
        <dbReference type="Pfam" id="PF03330"/>
    </source>
</evidence>